<keyword evidence="1" id="KW-0285">Flavoprotein</keyword>
<dbReference type="AlphaFoldDB" id="A0A118DMM8"/>
<dbReference type="Pfam" id="PF03060">
    <property type="entry name" value="NMO"/>
    <property type="match status" value="1"/>
</dbReference>
<keyword evidence="3" id="KW-0560">Oxidoreductase</keyword>
<dbReference type="RefSeq" id="WP_059519388.1">
    <property type="nucleotide sequence ID" value="NZ_LOWA01000045.1"/>
</dbReference>
<accession>A0A118DMM8</accession>
<dbReference type="CDD" id="cd04730">
    <property type="entry name" value="NPD_like"/>
    <property type="match status" value="1"/>
</dbReference>
<evidence type="ECO:0000313" key="5">
    <source>
        <dbReference type="Proteomes" id="UP000062788"/>
    </source>
</evidence>
<dbReference type="PANTHER" id="PTHR32332:SF18">
    <property type="entry name" value="2-NITROPROPANE DIOXYGENASE"/>
    <property type="match status" value="1"/>
</dbReference>
<comment type="caution">
    <text evidence="4">The sequence shown here is derived from an EMBL/GenBank/DDBJ whole genome shotgun (WGS) entry which is preliminary data.</text>
</comment>
<gene>
    <name evidence="4" type="ORF">WS67_19375</name>
</gene>
<keyword evidence="2" id="KW-0288">FMN</keyword>
<organism evidence="4 5">
    <name type="scientific">Burkholderia singularis</name>
    <dbReference type="NCBI Taxonomy" id="1503053"/>
    <lineage>
        <taxon>Bacteria</taxon>
        <taxon>Pseudomonadati</taxon>
        <taxon>Pseudomonadota</taxon>
        <taxon>Betaproteobacteria</taxon>
        <taxon>Burkholderiales</taxon>
        <taxon>Burkholderiaceae</taxon>
        <taxon>Burkholderia</taxon>
        <taxon>pseudomallei group</taxon>
    </lineage>
</organism>
<evidence type="ECO:0000256" key="2">
    <source>
        <dbReference type="ARBA" id="ARBA00022643"/>
    </source>
</evidence>
<dbReference type="EMBL" id="LOWA01000045">
    <property type="protein sequence ID" value="KVE25144.1"/>
    <property type="molecule type" value="Genomic_DNA"/>
</dbReference>
<dbReference type="InterPro" id="IPR013785">
    <property type="entry name" value="Aldolase_TIM"/>
</dbReference>
<dbReference type="OrthoDB" id="9778912at2"/>
<dbReference type="Gene3D" id="3.20.20.70">
    <property type="entry name" value="Aldolase class I"/>
    <property type="match status" value="1"/>
</dbReference>
<dbReference type="Proteomes" id="UP000062788">
    <property type="component" value="Unassembled WGS sequence"/>
</dbReference>
<evidence type="ECO:0000256" key="3">
    <source>
        <dbReference type="ARBA" id="ARBA00023002"/>
    </source>
</evidence>
<reference evidence="4 5" key="1">
    <citation type="submission" date="2015-11" db="EMBL/GenBank/DDBJ databases">
        <title>Expanding the genomic diversity of Burkholderia species for the development of highly accurate diagnostics.</title>
        <authorList>
            <person name="Sahl J."/>
            <person name="Keim P."/>
            <person name="Wagner D."/>
        </authorList>
    </citation>
    <scope>NUCLEOTIDE SEQUENCE [LARGE SCALE GENOMIC DNA]</scope>
    <source>
        <strain evidence="4 5">TSV85</strain>
    </source>
</reference>
<dbReference type="GO" id="GO:0051213">
    <property type="term" value="F:dioxygenase activity"/>
    <property type="evidence" value="ECO:0007669"/>
    <property type="project" value="UniProtKB-KW"/>
</dbReference>
<keyword evidence="4" id="KW-0223">Dioxygenase</keyword>
<keyword evidence="5" id="KW-1185">Reference proteome</keyword>
<dbReference type="InterPro" id="IPR004136">
    <property type="entry name" value="NMO"/>
</dbReference>
<dbReference type="PANTHER" id="PTHR32332">
    <property type="entry name" value="2-NITROPROPANE DIOXYGENASE"/>
    <property type="match status" value="1"/>
</dbReference>
<sequence>MIASLSFPPLMIRGRALLPVVQGGMGVGISAHRLAGSVAREGALGTIASIDLRHHHADLLERCRREPVRETLEAANLEALAREISLAKTWSEGRGMIAVNVMKAVRSHADYVRVACEFGADAIVMGAGLPLDLPELTDGYDIALIPILSDSRGIALVLKKWMKKGRLPDAIVIEHPAHAGGHLGVASVDDIGDPRFEFARVLDETAQTFATLGIERERIALIVAGGINSHRAVRDALAAGANGVQVGTPFAVTEEGDAHPNFKHVLANATPDDIVEFISVTGLPARAVKTPWLERYLLHETRIRAKLGALKQRCPSALECLSVCGWRDGVERFGHFCIDTRLAAALRGDVANGLFFRGREALPFGHAIRSVRDLLELLLTGVAPEPAAKRPSFSLA</sequence>
<dbReference type="SUPFAM" id="SSF51412">
    <property type="entry name" value="Inosine monophosphate dehydrogenase (IMPDH)"/>
    <property type="match status" value="1"/>
</dbReference>
<dbReference type="GO" id="GO:0018580">
    <property type="term" value="F:nitronate monooxygenase activity"/>
    <property type="evidence" value="ECO:0007669"/>
    <property type="project" value="InterPro"/>
</dbReference>
<evidence type="ECO:0000256" key="1">
    <source>
        <dbReference type="ARBA" id="ARBA00022630"/>
    </source>
</evidence>
<evidence type="ECO:0000313" key="4">
    <source>
        <dbReference type="EMBL" id="KVE25144.1"/>
    </source>
</evidence>
<protein>
    <submittedName>
        <fullName evidence="4">2-nitropropane dioxygenase</fullName>
    </submittedName>
</protein>
<name>A0A118DMM8_9BURK</name>
<proteinExistence type="predicted"/>